<organism evidence="1 2">
    <name type="scientific">Cylicocyclus nassatus</name>
    <name type="common">Nematode worm</name>
    <dbReference type="NCBI Taxonomy" id="53992"/>
    <lineage>
        <taxon>Eukaryota</taxon>
        <taxon>Metazoa</taxon>
        <taxon>Ecdysozoa</taxon>
        <taxon>Nematoda</taxon>
        <taxon>Chromadorea</taxon>
        <taxon>Rhabditida</taxon>
        <taxon>Rhabditina</taxon>
        <taxon>Rhabditomorpha</taxon>
        <taxon>Strongyloidea</taxon>
        <taxon>Strongylidae</taxon>
        <taxon>Cylicocyclus</taxon>
    </lineage>
</organism>
<dbReference type="AlphaFoldDB" id="A0AA36GIK8"/>
<dbReference type="EMBL" id="CATQJL010000001">
    <property type="protein sequence ID" value="CAJ0590106.1"/>
    <property type="molecule type" value="Genomic_DNA"/>
</dbReference>
<protein>
    <submittedName>
        <fullName evidence="1">Uncharacterized protein</fullName>
    </submittedName>
</protein>
<evidence type="ECO:0000313" key="1">
    <source>
        <dbReference type="EMBL" id="CAJ0590106.1"/>
    </source>
</evidence>
<evidence type="ECO:0000313" key="2">
    <source>
        <dbReference type="Proteomes" id="UP001176961"/>
    </source>
</evidence>
<reference evidence="1" key="1">
    <citation type="submission" date="2023-07" db="EMBL/GenBank/DDBJ databases">
        <authorList>
            <consortium name="CYATHOMIX"/>
        </authorList>
    </citation>
    <scope>NUCLEOTIDE SEQUENCE</scope>
    <source>
        <strain evidence="1">N/A</strain>
    </source>
</reference>
<keyword evidence="2" id="KW-1185">Reference proteome</keyword>
<gene>
    <name evidence="1" type="ORF">CYNAS_LOCUS2089</name>
</gene>
<proteinExistence type="predicted"/>
<sequence>PLLLSVVRQGVYWHSCRVYCICLDSEGSRHVIWFKASQRTLGLLKDHISNGRPSVSFSVMSLTLV</sequence>
<name>A0AA36GIK8_CYLNA</name>
<accession>A0AA36GIK8</accession>
<dbReference type="Proteomes" id="UP001176961">
    <property type="component" value="Unassembled WGS sequence"/>
</dbReference>
<feature type="non-terminal residue" evidence="1">
    <location>
        <position position="65"/>
    </location>
</feature>
<comment type="caution">
    <text evidence="1">The sequence shown here is derived from an EMBL/GenBank/DDBJ whole genome shotgun (WGS) entry which is preliminary data.</text>
</comment>